<dbReference type="InterPro" id="IPR012349">
    <property type="entry name" value="Split_barrel_FMN-bd"/>
</dbReference>
<dbReference type="InterPro" id="IPR024624">
    <property type="entry name" value="Pyridox_Oxase_Alr4036_FMN-bd"/>
</dbReference>
<name>A0A495PSG3_9FLAO</name>
<feature type="domain" description="Pyridoxamine 5'-phosphate oxidase Alr4036 family FMN-binding" evidence="5">
    <location>
        <begin position="8"/>
        <end position="96"/>
    </location>
</feature>
<evidence type="ECO:0000256" key="4">
    <source>
        <dbReference type="ARBA" id="ARBA00023002"/>
    </source>
</evidence>
<dbReference type="SUPFAM" id="SSF50475">
    <property type="entry name" value="FMN-binding split barrel"/>
    <property type="match status" value="1"/>
</dbReference>
<dbReference type="InterPro" id="IPR000659">
    <property type="entry name" value="Pyridox_Oxase"/>
</dbReference>
<reference evidence="6 7" key="1">
    <citation type="submission" date="2018-10" db="EMBL/GenBank/DDBJ databases">
        <title>Genomic Encyclopedia of Archaeal and Bacterial Type Strains, Phase II (KMG-II): from individual species to whole genera.</title>
        <authorList>
            <person name="Goeker M."/>
        </authorList>
    </citation>
    <scope>NUCLEOTIDE SEQUENCE [LARGE SCALE GENOMIC DNA]</scope>
    <source>
        <strain evidence="6 7">DSM 19839</strain>
    </source>
</reference>
<keyword evidence="3" id="KW-0288">FMN</keyword>
<evidence type="ECO:0000256" key="3">
    <source>
        <dbReference type="ARBA" id="ARBA00022643"/>
    </source>
</evidence>
<keyword evidence="7" id="KW-1185">Reference proteome</keyword>
<protein>
    <submittedName>
        <fullName evidence="6">Pyridoxine/pyridoxamine 5'-phosphate oxidase</fullName>
    </submittedName>
</protein>
<dbReference type="EMBL" id="RBLG01000002">
    <property type="protein sequence ID" value="RKS53564.1"/>
    <property type="molecule type" value="Genomic_DNA"/>
</dbReference>
<keyword evidence="2" id="KW-0285">Flavoprotein</keyword>
<accession>A0A495PSG3</accession>
<proteinExistence type="predicted"/>
<dbReference type="AlphaFoldDB" id="A0A495PSG3"/>
<evidence type="ECO:0000313" key="7">
    <source>
        <dbReference type="Proteomes" id="UP000276282"/>
    </source>
</evidence>
<evidence type="ECO:0000256" key="1">
    <source>
        <dbReference type="ARBA" id="ARBA00001917"/>
    </source>
</evidence>
<comment type="caution">
    <text evidence="6">The sequence shown here is derived from an EMBL/GenBank/DDBJ whole genome shotgun (WGS) entry which is preliminary data.</text>
</comment>
<evidence type="ECO:0000313" key="6">
    <source>
        <dbReference type="EMBL" id="RKS53564.1"/>
    </source>
</evidence>
<sequence>MLNDLFQAAWKELSLAASGKQHPFNFFSLATMGKNAAVRQRTVILRGISENKSLLFYTDLRSTKIKQLEHNSKANCLFYDPANQLQLVFKGNIIIHTDNEAWEEHKYKIEGKAVNNYNSLLPPGKPIKNPLQVERTNKLHFALLEFIPVRMEYLKLKEDSNHLRARFRLDEGNWKQTFLVP</sequence>
<comment type="cofactor">
    <cofactor evidence="1">
        <name>FMN</name>
        <dbReference type="ChEBI" id="CHEBI:58210"/>
    </cofactor>
</comment>
<dbReference type="GO" id="GO:0008615">
    <property type="term" value="P:pyridoxine biosynthetic process"/>
    <property type="evidence" value="ECO:0007669"/>
    <property type="project" value="InterPro"/>
</dbReference>
<dbReference type="PANTHER" id="PTHR10851">
    <property type="entry name" value="PYRIDOXINE-5-PHOSPHATE OXIDASE"/>
    <property type="match status" value="1"/>
</dbReference>
<dbReference type="Proteomes" id="UP000276282">
    <property type="component" value="Unassembled WGS sequence"/>
</dbReference>
<keyword evidence="4" id="KW-0560">Oxidoreductase</keyword>
<gene>
    <name evidence="6" type="ORF">BC962_1816</name>
</gene>
<dbReference type="Pfam" id="PF12766">
    <property type="entry name" value="Pyridox_oxase_2"/>
    <property type="match status" value="1"/>
</dbReference>
<dbReference type="Gene3D" id="2.30.110.10">
    <property type="entry name" value="Electron Transport, Fmn-binding Protein, Chain A"/>
    <property type="match status" value="1"/>
</dbReference>
<organism evidence="6 7">
    <name type="scientific">Gillisia mitskevichiae</name>
    <dbReference type="NCBI Taxonomy" id="270921"/>
    <lineage>
        <taxon>Bacteria</taxon>
        <taxon>Pseudomonadati</taxon>
        <taxon>Bacteroidota</taxon>
        <taxon>Flavobacteriia</taxon>
        <taxon>Flavobacteriales</taxon>
        <taxon>Flavobacteriaceae</taxon>
        <taxon>Gillisia</taxon>
    </lineage>
</organism>
<dbReference type="GO" id="GO:0004733">
    <property type="term" value="F:pyridoxamine phosphate oxidase activity"/>
    <property type="evidence" value="ECO:0007669"/>
    <property type="project" value="InterPro"/>
</dbReference>
<evidence type="ECO:0000256" key="2">
    <source>
        <dbReference type="ARBA" id="ARBA00022630"/>
    </source>
</evidence>
<dbReference type="PANTHER" id="PTHR10851:SF3">
    <property type="entry name" value="PYRIDOXINE_PYRIDOXAMINE 5'-PHOSPHATE OXIDASE 2"/>
    <property type="match status" value="1"/>
</dbReference>
<dbReference type="GO" id="GO:0010181">
    <property type="term" value="F:FMN binding"/>
    <property type="evidence" value="ECO:0007669"/>
    <property type="project" value="InterPro"/>
</dbReference>
<evidence type="ECO:0000259" key="5">
    <source>
        <dbReference type="Pfam" id="PF12766"/>
    </source>
</evidence>
<dbReference type="RefSeq" id="WP_121345644.1">
    <property type="nucleotide sequence ID" value="NZ_RBLG01000002.1"/>
</dbReference>
<dbReference type="OrthoDB" id="1493996at2"/>